<evidence type="ECO:0000313" key="3">
    <source>
        <dbReference type="Proteomes" id="UP001470230"/>
    </source>
</evidence>
<feature type="compositionally biased region" description="Basic and acidic residues" evidence="1">
    <location>
        <begin position="280"/>
        <end position="291"/>
    </location>
</feature>
<feature type="compositionally biased region" description="Basic and acidic residues" evidence="1">
    <location>
        <begin position="340"/>
        <end position="366"/>
    </location>
</feature>
<keyword evidence="3" id="KW-1185">Reference proteome</keyword>
<reference evidence="2 3" key="1">
    <citation type="submission" date="2024-04" db="EMBL/GenBank/DDBJ databases">
        <title>Tritrichomonas musculus Genome.</title>
        <authorList>
            <person name="Alves-Ferreira E."/>
            <person name="Grigg M."/>
            <person name="Lorenzi H."/>
            <person name="Galac M."/>
        </authorList>
    </citation>
    <scope>NUCLEOTIDE SEQUENCE [LARGE SCALE GENOMIC DNA]</scope>
    <source>
        <strain evidence="2 3">EAF2021</strain>
    </source>
</reference>
<proteinExistence type="predicted"/>
<feature type="region of interest" description="Disordered" evidence="1">
    <location>
        <begin position="696"/>
        <end position="739"/>
    </location>
</feature>
<feature type="compositionally biased region" description="Basic residues" evidence="1">
    <location>
        <begin position="240"/>
        <end position="249"/>
    </location>
</feature>
<feature type="compositionally biased region" description="Basic and acidic residues" evidence="1">
    <location>
        <begin position="213"/>
        <end position="232"/>
    </location>
</feature>
<feature type="compositionally biased region" description="Basic residues" evidence="1">
    <location>
        <begin position="367"/>
        <end position="381"/>
    </location>
</feature>
<feature type="compositionally biased region" description="Basic and acidic residues" evidence="1">
    <location>
        <begin position="696"/>
        <end position="728"/>
    </location>
</feature>
<dbReference type="Proteomes" id="UP001470230">
    <property type="component" value="Unassembled WGS sequence"/>
</dbReference>
<feature type="region of interest" description="Disordered" evidence="1">
    <location>
        <begin position="213"/>
        <end position="291"/>
    </location>
</feature>
<gene>
    <name evidence="2" type="ORF">M9Y10_033793</name>
</gene>
<evidence type="ECO:0000256" key="1">
    <source>
        <dbReference type="SAM" id="MobiDB-lite"/>
    </source>
</evidence>
<evidence type="ECO:0008006" key="4">
    <source>
        <dbReference type="Google" id="ProtNLM"/>
    </source>
</evidence>
<dbReference type="EMBL" id="JAPFFF010000005">
    <property type="protein sequence ID" value="KAK8889050.1"/>
    <property type="molecule type" value="Genomic_DNA"/>
</dbReference>
<name>A0ABR2KD46_9EUKA</name>
<comment type="caution">
    <text evidence="2">The sequence shown here is derived from an EMBL/GenBank/DDBJ whole genome shotgun (WGS) entry which is preliminary data.</text>
</comment>
<accession>A0ABR2KD46</accession>
<organism evidence="2 3">
    <name type="scientific">Tritrichomonas musculus</name>
    <dbReference type="NCBI Taxonomy" id="1915356"/>
    <lineage>
        <taxon>Eukaryota</taxon>
        <taxon>Metamonada</taxon>
        <taxon>Parabasalia</taxon>
        <taxon>Tritrichomonadida</taxon>
        <taxon>Tritrichomonadidae</taxon>
        <taxon>Tritrichomonas</taxon>
    </lineage>
</organism>
<feature type="region of interest" description="Disordered" evidence="1">
    <location>
        <begin position="307"/>
        <end position="381"/>
    </location>
</feature>
<evidence type="ECO:0000313" key="2">
    <source>
        <dbReference type="EMBL" id="KAK8889050.1"/>
    </source>
</evidence>
<sequence>MDPLLSIIKWILKKKNIENDDKSLDSFFDNGVSFPQFVSIIYDIEKIPNIRLNPQTLFHKKANNEVALQYLCQKNEIIRAAKPNIEAYNCKKNIILLILTRVCFTIQYQEIIEKSNILLINFCMDYKTKSDLMNLSYLQLLLNVLTDRKVAVETDINQSNFNEIMTKSFEIAQVPLFINFNSVKPENQEIFFIQIQIIFDIYSEKINELIAKPKTEENQEKNENDKNDKNDKNDDDLNYIKKKAQKRKATVTIKTNPIKLDQKTKDDDETNQDNTNNNNEPEKTDKNESIKSKLIKLSRKSTVLIKPNLDDVLQSNEDEKPNSESQNKPDSNKKPKRRSTVFEKPDLNDILKPKEKEKNKKEEKSKKDKKKKKEEKFKRRKTMFVRHEDAENSIKIDKESFISDEINDEEEEIENETGLEFGEDERLEEESLLKTINFLAQKMFQEEKPSFISFRDTIKNDFIPKFVMKFLSIESIENVDLNPSSPYPTKLTKKNIKNVESVINFLRKKEKTFQILTFSFTTPSEREASSKLFFINFLNLFFVKKSRKEMCERLNIIASNSKSEFSISKNPRYKLIIESMKFLSQNDNSLNSSFAKMYEMCFELFSIANVFTNKQWNYYKHDKVLPNTYFYQLQLLFNEWDSSSKSYCVIETLFIARNKATKIKVPRYDIIASSIRAKNAAFELGIQISHLSQNYEKNDLNDNDQTEKESKEEKEKDQVPKCYNERHEKEKRKEKKTNKNIEKKSSFIDDMEESTLYWNSPDNDYVLVNGEFIKKRNETDIQFDYKKVIDSSIKNEKVLGLHRGKKANITEVDKQIFEQKKLNIDTKLYKIFYYDESLNEWKFDSDSFDEFSVAKTLNIGNTLTPLVFYANLKEEDLKLINSHFIIGQHPKVEDEEQIFVYALCEKNLAMLHIKMDFENQEKFSIKPIFLILHVPESKLKIPNLPTIIFQIYLYLSCISDLAFVLLNEKTIVEQISYFGSIAKIAQEYQNVVVNNAEEEVEDGEQNMNNINIIFNKLNVIFLIKNESYECNLNMQNLLHNNSNFNKLVTQFNNKPNIALIDINQLESYNLFLDDMTIYLQKSQTRFSKIKSNFNCISLTNISSRYIIMRTLSNEKLLQKSLQDRYIQLISKKSFENTPTKALSQMYEEISIFTPQFDVKFLSKIQEIIFSLRKKASQIHREFFIKELDLSASLNYSKIINSIEHKNFISYDQMEKMVRNHNKFLRKEFFDIIKSKTDDSISSIVFEDNIDILQSQILKDKAKIDALFKDFLQKNEKRKEVVECDATDDSKKRTNFVLKETENLREIKVSVEVKKDLTSVIEQDF</sequence>
<protein>
    <recommendedName>
        <fullName evidence="4">Calponin-homology (CH) domain-containing protein</fullName>
    </recommendedName>
</protein>